<evidence type="ECO:0000313" key="2">
    <source>
        <dbReference type="Proteomes" id="UP001227964"/>
    </source>
</evidence>
<proteinExistence type="predicted"/>
<dbReference type="RefSeq" id="WP_285391507.1">
    <property type="nucleotide sequence ID" value="NZ_JASSVS010000007.1"/>
</dbReference>
<comment type="caution">
    <text evidence="1">The sequence shown here is derived from an EMBL/GenBank/DDBJ whole genome shotgun (WGS) entry which is preliminary data.</text>
</comment>
<organism evidence="1 2">
    <name type="scientific">Marinobacter azerbaijanicus</name>
    <dbReference type="NCBI Taxonomy" id="3050455"/>
    <lineage>
        <taxon>Bacteria</taxon>
        <taxon>Pseudomonadati</taxon>
        <taxon>Pseudomonadota</taxon>
        <taxon>Gammaproteobacteria</taxon>
        <taxon>Pseudomonadales</taxon>
        <taxon>Marinobacteraceae</taxon>
        <taxon>Marinobacter</taxon>
    </lineage>
</organism>
<dbReference type="EMBL" id="JASSVS010000007">
    <property type="protein sequence ID" value="MDL0432326.1"/>
    <property type="molecule type" value="Genomic_DNA"/>
</dbReference>
<keyword evidence="2" id="KW-1185">Reference proteome</keyword>
<protein>
    <submittedName>
        <fullName evidence="1">Uncharacterized protein</fullName>
    </submittedName>
</protein>
<reference evidence="1 2" key="1">
    <citation type="submission" date="2023-06" db="EMBL/GenBank/DDBJ databases">
        <title>Marinobacter azerbaijanicus a moderately halophilic, isolated from Urmia Lake in Azerbaijan region of Iran.</title>
        <authorList>
            <person name="Sanchez-Porro C."/>
            <person name="Aghdam E.M."/>
            <person name="Saheb S.M."/>
            <person name="Tarhriz V."/>
            <person name="Kazemi E."/>
            <person name="Ammozegar M.A."/>
            <person name="Ventosa A."/>
            <person name="Hejazi M.S."/>
        </authorList>
    </citation>
    <scope>NUCLEOTIDE SEQUENCE [LARGE SCALE GENOMIC DNA]</scope>
    <source>
        <strain evidence="1 2">TBZ242</strain>
    </source>
</reference>
<dbReference type="Proteomes" id="UP001227964">
    <property type="component" value="Unassembled WGS sequence"/>
</dbReference>
<name>A0ABT7IDU6_9GAMM</name>
<evidence type="ECO:0000313" key="1">
    <source>
        <dbReference type="EMBL" id="MDL0432326.1"/>
    </source>
</evidence>
<accession>A0ABT7IDU6</accession>
<gene>
    <name evidence="1" type="ORF">QPM17_14370</name>
</gene>
<sequence length="185" mass="20426">MAVGLPTVKLKQVKVKKIKISARVRGDRWDVILGLKYAMKKPELLSDDSLIALARIHPVHVVAEGSEFSVVGNNRIALLLKRLPPEKVVPILVWPQGQSIATHMSSFLSVVAFGLDSGRQFGVLNLYGALSDEERRWIAPCLTSRTGLERLTGVSRKLKAEDPLIINSKTEQLTLGWEGHDDVAE</sequence>